<name>A0A0V1DVF3_TRIPS</name>
<organism evidence="2 3">
    <name type="scientific">Trichinella pseudospiralis</name>
    <name type="common">Parasitic roundworm</name>
    <dbReference type="NCBI Taxonomy" id="6337"/>
    <lineage>
        <taxon>Eukaryota</taxon>
        <taxon>Metazoa</taxon>
        <taxon>Ecdysozoa</taxon>
        <taxon>Nematoda</taxon>
        <taxon>Enoplea</taxon>
        <taxon>Dorylaimia</taxon>
        <taxon>Trichinellida</taxon>
        <taxon>Trichinellidae</taxon>
        <taxon>Trichinella</taxon>
    </lineage>
</organism>
<dbReference type="Proteomes" id="UP000054632">
    <property type="component" value="Unassembled WGS sequence"/>
</dbReference>
<feature type="transmembrane region" description="Helical" evidence="1">
    <location>
        <begin position="21"/>
        <end position="45"/>
    </location>
</feature>
<evidence type="ECO:0000313" key="2">
    <source>
        <dbReference type="EMBL" id="KRY65313.1"/>
    </source>
</evidence>
<keyword evidence="1" id="KW-0812">Transmembrane</keyword>
<keyword evidence="1" id="KW-1133">Transmembrane helix</keyword>
<dbReference type="EMBL" id="JYDR01000217">
    <property type="protein sequence ID" value="KRY65313.1"/>
    <property type="molecule type" value="Genomic_DNA"/>
</dbReference>
<gene>
    <name evidence="2" type="ORF">T4A_7175</name>
</gene>
<proteinExistence type="predicted"/>
<evidence type="ECO:0000313" key="3">
    <source>
        <dbReference type="Proteomes" id="UP000054632"/>
    </source>
</evidence>
<evidence type="ECO:0000256" key="1">
    <source>
        <dbReference type="SAM" id="Phobius"/>
    </source>
</evidence>
<keyword evidence="1" id="KW-0472">Membrane</keyword>
<accession>A0A0V1DVF3</accession>
<protein>
    <submittedName>
        <fullName evidence="2">Uncharacterized protein</fullName>
    </submittedName>
</protein>
<reference evidence="2 3" key="1">
    <citation type="submission" date="2015-01" db="EMBL/GenBank/DDBJ databases">
        <title>Evolution of Trichinella species and genotypes.</title>
        <authorList>
            <person name="Korhonen P.K."/>
            <person name="Edoardo P."/>
            <person name="Giuseppe L.R."/>
            <person name="Gasser R.B."/>
        </authorList>
    </citation>
    <scope>NUCLEOTIDE SEQUENCE [LARGE SCALE GENOMIC DNA]</scope>
    <source>
        <strain evidence="2">ISS13</strain>
    </source>
</reference>
<dbReference type="AlphaFoldDB" id="A0A0V1DVF3"/>
<comment type="caution">
    <text evidence="2">The sequence shown here is derived from an EMBL/GenBank/DDBJ whole genome shotgun (WGS) entry which is preliminary data.</text>
</comment>
<sequence length="90" mass="10541">MHAVETKFRRKNNSFARMNKIAYYLGMSSSNAMKIIAFVACRTLLSHQMPLKWFEHGIREHRKYKSAFWSILFSSRFHRRSSLPSSSPSG</sequence>